<accession>A0A6B0USU2</accession>
<evidence type="ECO:0000313" key="1">
    <source>
        <dbReference type="EMBL" id="MXU92591.1"/>
    </source>
</evidence>
<reference evidence="1" key="1">
    <citation type="submission" date="2019-12" db="EMBL/GenBank/DDBJ databases">
        <title>An insight into the sialome of adult female Ixodes ricinus ticks feeding for 6 days.</title>
        <authorList>
            <person name="Perner J."/>
            <person name="Ribeiro J.M.C."/>
        </authorList>
    </citation>
    <scope>NUCLEOTIDE SEQUENCE</scope>
    <source>
        <strain evidence="1">Semi-engorged</strain>
        <tissue evidence="1">Salivary glands</tissue>
    </source>
</reference>
<name>A0A6B0USU2_IXORI</name>
<proteinExistence type="predicted"/>
<sequence length="135" mass="14703">MVERRTTILAASSKLSQARILSLLVAIRAFASSTCVPWSLTTMGILRSSVSAARMTPSAMTSHRMMPPKMFTRMACTFWSDVISLKASVTWWAVAPPPTSRKLAGLPPCSLMMSMVAMARPAPLTRQPMSPSRAM</sequence>
<organism evidence="1">
    <name type="scientific">Ixodes ricinus</name>
    <name type="common">Common tick</name>
    <name type="synonym">Acarus ricinus</name>
    <dbReference type="NCBI Taxonomy" id="34613"/>
    <lineage>
        <taxon>Eukaryota</taxon>
        <taxon>Metazoa</taxon>
        <taxon>Ecdysozoa</taxon>
        <taxon>Arthropoda</taxon>
        <taxon>Chelicerata</taxon>
        <taxon>Arachnida</taxon>
        <taxon>Acari</taxon>
        <taxon>Parasitiformes</taxon>
        <taxon>Ixodida</taxon>
        <taxon>Ixodoidea</taxon>
        <taxon>Ixodidae</taxon>
        <taxon>Ixodinae</taxon>
        <taxon>Ixodes</taxon>
    </lineage>
</organism>
<dbReference type="AlphaFoldDB" id="A0A6B0USU2"/>
<dbReference type="EMBL" id="GIFC01010508">
    <property type="protein sequence ID" value="MXU92591.1"/>
    <property type="molecule type" value="Transcribed_RNA"/>
</dbReference>
<protein>
    <submittedName>
        <fullName evidence="1">Putative secreted protein</fullName>
    </submittedName>
</protein>